<accession>A0A2V0QB88</accession>
<evidence type="ECO:0000313" key="2">
    <source>
        <dbReference type="Proteomes" id="UP000247480"/>
    </source>
</evidence>
<dbReference type="AlphaFoldDB" id="A0A2V0QB88"/>
<proteinExistence type="predicted"/>
<protein>
    <submittedName>
        <fullName evidence="1">Uncharacterized protein</fullName>
    </submittedName>
</protein>
<name>A0A2V0QB88_PSESF</name>
<organism evidence="1 2">
    <name type="scientific">Pseudomonas syringae pv. actinidiae</name>
    <dbReference type="NCBI Taxonomy" id="103796"/>
    <lineage>
        <taxon>Bacteria</taxon>
        <taxon>Pseudomonadati</taxon>
        <taxon>Pseudomonadota</taxon>
        <taxon>Gammaproteobacteria</taxon>
        <taxon>Pseudomonadales</taxon>
        <taxon>Pseudomonadaceae</taxon>
        <taxon>Pseudomonas</taxon>
        <taxon>Pseudomonas syringae</taxon>
    </lineage>
</organism>
<dbReference type="Proteomes" id="UP000247480">
    <property type="component" value="Unassembled WGS sequence"/>
</dbReference>
<reference evidence="1 2" key="1">
    <citation type="submission" date="2018-04" db="EMBL/GenBank/DDBJ databases">
        <title>Draft genome sequence of Pseudomonas syringae pv. actinidiae biovar 1 strains isolated from kiwifruit in Kagawa prefecture.</title>
        <authorList>
            <person name="Tabuchi M."/>
            <person name="Saito M."/>
            <person name="Fujiwara S."/>
            <person name="Sasa N."/>
            <person name="Akimitsu K."/>
            <person name="Gomi K."/>
            <person name="Konishi-Sugita S."/>
            <person name="Hamano K."/>
            <person name="Kataoka I."/>
        </authorList>
    </citation>
    <scope>NUCLEOTIDE SEQUENCE [LARGE SCALE GENOMIC DNA]</scope>
    <source>
        <strain evidence="1 2">MAFF212206</strain>
    </source>
</reference>
<gene>
    <name evidence="1" type="ORF">KPSA1_03521</name>
</gene>
<sequence length="61" mass="6607">MWADGLAMNMRTGLLCRAELAFGRVWCVLPAGLRLRVACQAAAVACVVEGVEMSGVQRVWI</sequence>
<evidence type="ECO:0000313" key="1">
    <source>
        <dbReference type="EMBL" id="GBH10111.1"/>
    </source>
</evidence>
<comment type="caution">
    <text evidence="1">The sequence shown here is derived from an EMBL/GenBank/DDBJ whole genome shotgun (WGS) entry which is preliminary data.</text>
</comment>
<dbReference type="EMBL" id="BGJZ01000170">
    <property type="protein sequence ID" value="GBH10111.1"/>
    <property type="molecule type" value="Genomic_DNA"/>
</dbReference>